<protein>
    <recommendedName>
        <fullName evidence="4">LTXXQ motif family protein</fullName>
    </recommendedName>
</protein>
<dbReference type="AlphaFoldDB" id="A0A1W6N0K4"/>
<dbReference type="RefSeq" id="WP_085773489.1">
    <property type="nucleotide sequence ID" value="NZ_AP027149.1"/>
</dbReference>
<feature type="chain" id="PRO_5012845773" description="LTXXQ motif family protein" evidence="1">
    <location>
        <begin position="26"/>
        <end position="166"/>
    </location>
</feature>
<dbReference type="EMBL" id="CP019948">
    <property type="protein sequence ID" value="ARN83355.1"/>
    <property type="molecule type" value="Genomic_DNA"/>
</dbReference>
<evidence type="ECO:0000313" key="3">
    <source>
        <dbReference type="Proteomes" id="UP000193978"/>
    </source>
</evidence>
<dbReference type="Pfam" id="PF07813">
    <property type="entry name" value="LTXXQ"/>
    <property type="match status" value="1"/>
</dbReference>
<proteinExistence type="predicted"/>
<dbReference type="OrthoDB" id="8451554at2"/>
<evidence type="ECO:0008006" key="4">
    <source>
        <dbReference type="Google" id="ProtNLM"/>
    </source>
</evidence>
<dbReference type="KEGG" id="mbry:B1812_03995"/>
<evidence type="ECO:0000256" key="1">
    <source>
        <dbReference type="SAM" id="SignalP"/>
    </source>
</evidence>
<dbReference type="InterPro" id="IPR012899">
    <property type="entry name" value="LTXXQ"/>
</dbReference>
<dbReference type="Proteomes" id="UP000193978">
    <property type="component" value="Chromosome"/>
</dbReference>
<dbReference type="GO" id="GO:0042597">
    <property type="term" value="C:periplasmic space"/>
    <property type="evidence" value="ECO:0007669"/>
    <property type="project" value="InterPro"/>
</dbReference>
<dbReference type="STRING" id="655015.B1812_03995"/>
<keyword evidence="3" id="KW-1185">Reference proteome</keyword>
<evidence type="ECO:0000313" key="2">
    <source>
        <dbReference type="EMBL" id="ARN83355.1"/>
    </source>
</evidence>
<accession>A0A1W6N0K4</accession>
<organism evidence="2 3">
    <name type="scientific">Methylocystis bryophila</name>
    <dbReference type="NCBI Taxonomy" id="655015"/>
    <lineage>
        <taxon>Bacteria</taxon>
        <taxon>Pseudomonadati</taxon>
        <taxon>Pseudomonadota</taxon>
        <taxon>Alphaproteobacteria</taxon>
        <taxon>Hyphomicrobiales</taxon>
        <taxon>Methylocystaceae</taxon>
        <taxon>Methylocystis</taxon>
    </lineage>
</organism>
<keyword evidence="1" id="KW-0732">Signal</keyword>
<name>A0A1W6N0K4_9HYPH</name>
<sequence length="166" mass="18547">MNKRLAIALTAAALLLPQLPPAATAAPEEEHGGWKLSEEDKSAFLDARVAALKAGLKLTPAQEKNWPPVEAAIREFSKAKAARKAEWHEKFKEQEGHRNFIEGLQFHAKTMEILGGDLGKLADAAKPLYESLDDAQKHRLVILVHHMRHEHEHMGHWGEHSGDHED</sequence>
<gene>
    <name evidence="2" type="ORF">B1812_03995</name>
</gene>
<reference evidence="2 3" key="1">
    <citation type="submission" date="2017-02" db="EMBL/GenBank/DDBJ databases">
        <authorList>
            <person name="Peterson S.W."/>
        </authorList>
    </citation>
    <scope>NUCLEOTIDE SEQUENCE [LARGE SCALE GENOMIC DNA]</scope>
    <source>
        <strain evidence="2 3">S285</strain>
    </source>
</reference>
<feature type="signal peptide" evidence="1">
    <location>
        <begin position="1"/>
        <end position="25"/>
    </location>
</feature>